<dbReference type="OrthoDB" id="5213182at2759"/>
<accession>A0A9P4UN18</accession>
<keyword evidence="1" id="KW-0812">Transmembrane</keyword>
<dbReference type="Proteomes" id="UP000799441">
    <property type="component" value="Unassembled WGS sequence"/>
</dbReference>
<keyword evidence="1" id="KW-0472">Membrane</keyword>
<dbReference type="EMBL" id="MU003817">
    <property type="protein sequence ID" value="KAF2718951.1"/>
    <property type="molecule type" value="Genomic_DNA"/>
</dbReference>
<name>A0A9P4UN18_9PEZI</name>
<dbReference type="Pfam" id="PF19535">
    <property type="entry name" value="DUF6060"/>
    <property type="match status" value="1"/>
</dbReference>
<keyword evidence="3" id="KW-1185">Reference proteome</keyword>
<evidence type="ECO:0000313" key="2">
    <source>
        <dbReference type="EMBL" id="KAF2718951.1"/>
    </source>
</evidence>
<evidence type="ECO:0000256" key="1">
    <source>
        <dbReference type="SAM" id="Phobius"/>
    </source>
</evidence>
<dbReference type="InterPro" id="IPR045702">
    <property type="entry name" value="DUF6060"/>
</dbReference>
<organism evidence="2 3">
    <name type="scientific">Polychaeton citri CBS 116435</name>
    <dbReference type="NCBI Taxonomy" id="1314669"/>
    <lineage>
        <taxon>Eukaryota</taxon>
        <taxon>Fungi</taxon>
        <taxon>Dikarya</taxon>
        <taxon>Ascomycota</taxon>
        <taxon>Pezizomycotina</taxon>
        <taxon>Dothideomycetes</taxon>
        <taxon>Dothideomycetidae</taxon>
        <taxon>Capnodiales</taxon>
        <taxon>Capnodiaceae</taxon>
        <taxon>Polychaeton</taxon>
    </lineage>
</organism>
<gene>
    <name evidence="2" type="ORF">K431DRAFT_348286</name>
</gene>
<sequence>MPMRCYRPASTCCIKRECSTFGLPIVRSLLSLVLKPSKMSYANGSLHFDLSQCGETGGIAILPNTTNSRVCGVRSLDTSLLKSCCDGDADTYQCSQFCSTSSSVTEFATCVSNNGGNGSTSAVNVEDIFCQQGITGNVTGSISETSNETDTSAGFRSVSTPRFSLLIFVLVLGLFFSSASAAIVPSLSNGVTRRASSDTSCDIEMESNYTMTRSSTIQVSAQHGCESGPFCPFGMAIDTDVTSNNRTINGTSAAEPTYDTFFELLQDKTGRLFPAMSSVELWYEFVVAPTSGFTLGFTPYAWCLNGTVSNCAGVLGDTNDTVTVEACGPVFVSDIDGTDGEKTDGAVIQGVFAPIAHS</sequence>
<comment type="caution">
    <text evidence="2">The sequence shown here is derived from an EMBL/GenBank/DDBJ whole genome shotgun (WGS) entry which is preliminary data.</text>
</comment>
<dbReference type="AlphaFoldDB" id="A0A9P4UN18"/>
<evidence type="ECO:0000313" key="3">
    <source>
        <dbReference type="Proteomes" id="UP000799441"/>
    </source>
</evidence>
<protein>
    <submittedName>
        <fullName evidence="2">Uncharacterized protein</fullName>
    </submittedName>
</protein>
<feature type="transmembrane region" description="Helical" evidence="1">
    <location>
        <begin position="165"/>
        <end position="187"/>
    </location>
</feature>
<proteinExistence type="predicted"/>
<reference evidence="2" key="1">
    <citation type="journal article" date="2020" name="Stud. Mycol.">
        <title>101 Dothideomycetes genomes: a test case for predicting lifestyles and emergence of pathogens.</title>
        <authorList>
            <person name="Haridas S."/>
            <person name="Albert R."/>
            <person name="Binder M."/>
            <person name="Bloem J."/>
            <person name="Labutti K."/>
            <person name="Salamov A."/>
            <person name="Andreopoulos B."/>
            <person name="Baker S."/>
            <person name="Barry K."/>
            <person name="Bills G."/>
            <person name="Bluhm B."/>
            <person name="Cannon C."/>
            <person name="Castanera R."/>
            <person name="Culley D."/>
            <person name="Daum C."/>
            <person name="Ezra D."/>
            <person name="Gonzalez J."/>
            <person name="Henrissat B."/>
            <person name="Kuo A."/>
            <person name="Liang C."/>
            <person name="Lipzen A."/>
            <person name="Lutzoni F."/>
            <person name="Magnuson J."/>
            <person name="Mondo S."/>
            <person name="Nolan M."/>
            <person name="Ohm R."/>
            <person name="Pangilinan J."/>
            <person name="Park H.-J."/>
            <person name="Ramirez L."/>
            <person name="Alfaro M."/>
            <person name="Sun H."/>
            <person name="Tritt A."/>
            <person name="Yoshinaga Y."/>
            <person name="Zwiers L.-H."/>
            <person name="Turgeon B."/>
            <person name="Goodwin S."/>
            <person name="Spatafora J."/>
            <person name="Crous P."/>
            <person name="Grigoriev I."/>
        </authorList>
    </citation>
    <scope>NUCLEOTIDE SEQUENCE</scope>
    <source>
        <strain evidence="2">CBS 116435</strain>
    </source>
</reference>
<keyword evidence="1" id="KW-1133">Transmembrane helix</keyword>